<evidence type="ECO:0000313" key="4">
    <source>
        <dbReference type="Proteomes" id="UP000006906"/>
    </source>
</evidence>
<proteinExistence type="predicted"/>
<keyword evidence="1" id="KW-0694">RNA-binding</keyword>
<dbReference type="PaxDb" id="3055-EDP07630"/>
<dbReference type="GO" id="GO:0003723">
    <property type="term" value="F:RNA binding"/>
    <property type="evidence" value="ECO:0007669"/>
    <property type="project" value="UniProtKB-UniRule"/>
</dbReference>
<dbReference type="PROSITE" id="PS50084">
    <property type="entry name" value="KH_TYPE_1"/>
    <property type="match status" value="1"/>
</dbReference>
<evidence type="ECO:0008006" key="5">
    <source>
        <dbReference type="Google" id="ProtNLM"/>
    </source>
</evidence>
<evidence type="ECO:0000256" key="2">
    <source>
        <dbReference type="SAM" id="MobiDB-lite"/>
    </source>
</evidence>
<keyword evidence="4" id="KW-1185">Reference proteome</keyword>
<dbReference type="AlphaFoldDB" id="A0A2K3E2Z8"/>
<dbReference type="OrthoDB" id="529034at2759"/>
<dbReference type="OMA" id="WIQYHPT"/>
<dbReference type="KEGG" id="cre:CHLRE_02g110500v5"/>
<dbReference type="GeneID" id="5725257"/>
<organism evidence="3 4">
    <name type="scientific">Chlamydomonas reinhardtii</name>
    <name type="common">Chlamydomonas smithii</name>
    <dbReference type="NCBI Taxonomy" id="3055"/>
    <lineage>
        <taxon>Eukaryota</taxon>
        <taxon>Viridiplantae</taxon>
        <taxon>Chlorophyta</taxon>
        <taxon>core chlorophytes</taxon>
        <taxon>Chlorophyceae</taxon>
        <taxon>CS clade</taxon>
        <taxon>Chlamydomonadales</taxon>
        <taxon>Chlamydomonadaceae</taxon>
        <taxon>Chlamydomonas</taxon>
    </lineage>
</organism>
<feature type="region of interest" description="Disordered" evidence="2">
    <location>
        <begin position="351"/>
        <end position="383"/>
    </location>
</feature>
<feature type="region of interest" description="Disordered" evidence="2">
    <location>
        <begin position="108"/>
        <end position="135"/>
    </location>
</feature>
<protein>
    <recommendedName>
        <fullName evidence="5">K Homology domain-containing protein</fullName>
    </recommendedName>
</protein>
<dbReference type="InParanoid" id="A0A2K3E2Z8"/>
<dbReference type="Proteomes" id="UP000006906">
    <property type="component" value="Chromosome 2"/>
</dbReference>
<dbReference type="ExpressionAtlas" id="A0A2K3E2Z8">
    <property type="expression patterns" value="baseline and differential"/>
</dbReference>
<reference evidence="3 4" key="1">
    <citation type="journal article" date="2007" name="Science">
        <title>The Chlamydomonas genome reveals the evolution of key animal and plant functions.</title>
        <authorList>
            <person name="Merchant S.S."/>
            <person name="Prochnik S.E."/>
            <person name="Vallon O."/>
            <person name="Harris E.H."/>
            <person name="Karpowicz S.J."/>
            <person name="Witman G.B."/>
            <person name="Terry A."/>
            <person name="Salamov A."/>
            <person name="Fritz-Laylin L.K."/>
            <person name="Marechal-Drouard L."/>
            <person name="Marshall W.F."/>
            <person name="Qu L.H."/>
            <person name="Nelson D.R."/>
            <person name="Sanderfoot A.A."/>
            <person name="Spalding M.H."/>
            <person name="Kapitonov V.V."/>
            <person name="Ren Q."/>
            <person name="Ferris P."/>
            <person name="Lindquist E."/>
            <person name="Shapiro H."/>
            <person name="Lucas S.M."/>
            <person name="Grimwood J."/>
            <person name="Schmutz J."/>
            <person name="Cardol P."/>
            <person name="Cerutti H."/>
            <person name="Chanfreau G."/>
            <person name="Chen C.L."/>
            <person name="Cognat V."/>
            <person name="Croft M.T."/>
            <person name="Dent R."/>
            <person name="Dutcher S."/>
            <person name="Fernandez E."/>
            <person name="Fukuzawa H."/>
            <person name="Gonzalez-Ballester D."/>
            <person name="Gonzalez-Halphen D."/>
            <person name="Hallmann A."/>
            <person name="Hanikenne M."/>
            <person name="Hippler M."/>
            <person name="Inwood W."/>
            <person name="Jabbari K."/>
            <person name="Kalanon M."/>
            <person name="Kuras R."/>
            <person name="Lefebvre P.A."/>
            <person name="Lemaire S.D."/>
            <person name="Lobanov A.V."/>
            <person name="Lohr M."/>
            <person name="Manuell A."/>
            <person name="Meier I."/>
            <person name="Mets L."/>
            <person name="Mittag M."/>
            <person name="Mittelmeier T."/>
            <person name="Moroney J.V."/>
            <person name="Moseley J."/>
            <person name="Napoli C."/>
            <person name="Nedelcu A.M."/>
            <person name="Niyogi K."/>
            <person name="Novoselov S.V."/>
            <person name="Paulsen I.T."/>
            <person name="Pazour G."/>
            <person name="Purton S."/>
            <person name="Ral J.P."/>
            <person name="Riano-Pachon D.M."/>
            <person name="Riekhof W."/>
            <person name="Rymarquis L."/>
            <person name="Schroda M."/>
            <person name="Stern D."/>
            <person name="Umen J."/>
            <person name="Willows R."/>
            <person name="Wilson N."/>
            <person name="Zimmer S.L."/>
            <person name="Allmer J."/>
            <person name="Balk J."/>
            <person name="Bisova K."/>
            <person name="Chen C.J."/>
            <person name="Elias M."/>
            <person name="Gendler K."/>
            <person name="Hauser C."/>
            <person name="Lamb M.R."/>
            <person name="Ledford H."/>
            <person name="Long J.C."/>
            <person name="Minagawa J."/>
            <person name="Page M.D."/>
            <person name="Pan J."/>
            <person name="Pootakham W."/>
            <person name="Roje S."/>
            <person name="Rose A."/>
            <person name="Stahlberg E."/>
            <person name="Terauchi A.M."/>
            <person name="Yang P."/>
            <person name="Ball S."/>
            <person name="Bowler C."/>
            <person name="Dieckmann C.L."/>
            <person name="Gladyshev V.N."/>
            <person name="Green P."/>
            <person name="Jorgensen R."/>
            <person name="Mayfield S."/>
            <person name="Mueller-Roeber B."/>
            <person name="Rajamani S."/>
            <person name="Sayre R.T."/>
            <person name="Brokstein P."/>
            <person name="Dubchak I."/>
            <person name="Goodstein D."/>
            <person name="Hornick L."/>
            <person name="Huang Y.W."/>
            <person name="Jhaveri J."/>
            <person name="Luo Y."/>
            <person name="Martinez D."/>
            <person name="Ngau W.C."/>
            <person name="Otillar B."/>
            <person name="Poliakov A."/>
            <person name="Porter A."/>
            <person name="Szajkowski L."/>
            <person name="Werner G."/>
            <person name="Zhou K."/>
            <person name="Grigoriev I.V."/>
            <person name="Rokhsar D.S."/>
            <person name="Grossman A.R."/>
        </authorList>
    </citation>
    <scope>NUCLEOTIDE SEQUENCE [LARGE SCALE GENOMIC DNA]</scope>
    <source>
        <strain evidence="4">CC-503</strain>
    </source>
</reference>
<dbReference type="EMBL" id="CM008963">
    <property type="protein sequence ID" value="PNW87137.1"/>
    <property type="molecule type" value="Genomic_DNA"/>
</dbReference>
<accession>A0A2K3E2Z8</accession>
<sequence>MGQRGKIFQRVQELTGARLSYMEQDHRVDIRGRHQEAERAARLLEKTLEHYQYSGMQFSRKTIYNILAPELSASEELSLLPCSRPVISVMPGGPTSDGFVLSLPASDVASSSGRQAPGPEASTSGLDGRQGPPGRIQVPLLRPAADLDVCLQQLIDLAAVVCMQHPADCDRMEIRLYLGKLLLTDVTTSRRQLPTPSLMEWTYPQDGRAVFDTSLPQDTIRSLDSYLTDRGLTVTQQVKSASLHLETSIPWIQYHPTFSVAEDGALRISKLETLGCKPLTLALVGPSHIADVRLRYVASVQHGAEDEVAEELRRRQGEFALVNGTQVVVPSDLRDMDLTLTSARVKLKRVYVTPQPLPPPGSSGSGEAGGRKPRTKRAASAFGPAAAAAGSELPPVSLKVSAAGVVDNLGGKRLEVTVSCPELNAALMRLHRTREEAPGAREALLAQLRSLLAHVAHMRANVAFVP</sequence>
<evidence type="ECO:0000256" key="1">
    <source>
        <dbReference type="PROSITE-ProRule" id="PRU00117"/>
    </source>
</evidence>
<evidence type="ECO:0000313" key="3">
    <source>
        <dbReference type="EMBL" id="PNW87137.1"/>
    </source>
</evidence>
<gene>
    <name evidence="3" type="ORF">CHLRE_02g110500v5</name>
</gene>
<dbReference type="RefSeq" id="XP_042927507.1">
    <property type="nucleotide sequence ID" value="XM_043059873.1"/>
</dbReference>
<name>A0A2K3E2Z8_CHLRE</name>
<dbReference type="Gramene" id="PNW87137">
    <property type="protein sequence ID" value="PNW87137"/>
    <property type="gene ID" value="CHLRE_02g110500v5"/>
</dbReference>